<comment type="similarity">
    <text evidence="4">Belongs to the BZZ1 family.</text>
</comment>
<dbReference type="EMBL" id="BTFZ01000006">
    <property type="protein sequence ID" value="GMM35307.1"/>
    <property type="molecule type" value="Genomic_DNA"/>
</dbReference>
<dbReference type="PANTHER" id="PTHR15735:SF21">
    <property type="entry name" value="PROTEIN NERVOUS WRECK"/>
    <property type="match status" value="1"/>
</dbReference>
<evidence type="ECO:0000256" key="3">
    <source>
        <dbReference type="ARBA" id="ARBA00054085"/>
    </source>
</evidence>
<dbReference type="Proteomes" id="UP001360560">
    <property type="component" value="Unassembled WGS sequence"/>
</dbReference>
<protein>
    <recommendedName>
        <fullName evidence="5">Protein BZZ1</fullName>
    </recommendedName>
</protein>
<accession>A0AAV5QKJ1</accession>
<feature type="compositionally biased region" description="Polar residues" evidence="9">
    <location>
        <begin position="426"/>
        <end position="448"/>
    </location>
</feature>
<dbReference type="InterPro" id="IPR031160">
    <property type="entry name" value="F_BAR_dom"/>
</dbReference>
<feature type="domain" description="SH3" evidence="10">
    <location>
        <begin position="489"/>
        <end position="550"/>
    </location>
</feature>
<dbReference type="SUPFAM" id="SSF50044">
    <property type="entry name" value="SH3-domain"/>
    <property type="match status" value="2"/>
</dbReference>
<feature type="region of interest" description="Disordered" evidence="9">
    <location>
        <begin position="422"/>
        <end position="468"/>
    </location>
</feature>
<dbReference type="SUPFAM" id="SSF103657">
    <property type="entry name" value="BAR/IMD domain-like"/>
    <property type="match status" value="1"/>
</dbReference>
<feature type="domain" description="F-BAR" evidence="11">
    <location>
        <begin position="7"/>
        <end position="273"/>
    </location>
</feature>
<dbReference type="CDD" id="cd11912">
    <property type="entry name" value="SH3_Bzz1_1"/>
    <property type="match status" value="1"/>
</dbReference>
<dbReference type="SMART" id="SM00055">
    <property type="entry name" value="FCH"/>
    <property type="match status" value="1"/>
</dbReference>
<evidence type="ECO:0000256" key="8">
    <source>
        <dbReference type="SAM" id="Coils"/>
    </source>
</evidence>
<feature type="coiled-coil region" evidence="8">
    <location>
        <begin position="312"/>
        <end position="353"/>
    </location>
</feature>
<evidence type="ECO:0000313" key="13">
    <source>
        <dbReference type="Proteomes" id="UP001360560"/>
    </source>
</evidence>
<gene>
    <name evidence="12" type="ORF">DASC09_026320</name>
</gene>
<dbReference type="InterPro" id="IPR027267">
    <property type="entry name" value="AH/BAR_dom_sf"/>
</dbReference>
<dbReference type="InterPro" id="IPR036028">
    <property type="entry name" value="SH3-like_dom_sf"/>
</dbReference>
<dbReference type="RefSeq" id="XP_064852307.1">
    <property type="nucleotide sequence ID" value="XM_064996235.1"/>
</dbReference>
<sequence length="640" mass="71649">MTEIQNVSIGTELKDGFKTTNKWLSNNLSWLTDIEYFYKQRALIEKEYATKLQALCSESFKRKAKCTTVVSVGDEPTITPGSLENSTMVVWNEILNKTELISKDKMKFANDMNVNVADKITNFKRTAETLQRKYGELNDLIIKEKETAVSDLKKAKHGYDSSCEDVEHVRSKIEKSSKEKLQKKLGEKEVKMNISKNSYLIKINQANRLKDKFYYQDLPEILDGLQDLNEFKTIELGKIWKDCITLETDCNNSLNQHLQSSVEIIDKNNYQLDTIMFIKHNLSQWNEPPDFYYEPSPIWHEDDDMVVKPDELNDLKKKVDQANKKYSECDRTCENLQVKISEVNQIKMDMKKNGNVDEKYNKKFSYYLDENIQCLKLFVVSDNKKVSAEVELEYIQSNVGDQDLTITGPIEQKKKGHLSFFKRGNKQGTKTNGSSGDVASISTNTSGEVASLASERRSVSGGGGGGGIKSMMASRFHHSSAPSGGSEKITIDEGKALYEYQATADDEVQMKAGETFEVTETDDGSGWTKIKKDNGTVGLVPTSYIVINKVQKTISRAPSGISAPPSRKSSVPPKVAPKRGAKKLPQAKALYAYQAEGDDELSLIAGETIAITEADDGSGWTMGESKGAKGLFPTSYVQFL</sequence>
<feature type="region of interest" description="Disordered" evidence="9">
    <location>
        <begin position="557"/>
        <end position="582"/>
    </location>
</feature>
<evidence type="ECO:0000256" key="1">
    <source>
        <dbReference type="ARBA" id="ARBA00022443"/>
    </source>
</evidence>
<dbReference type="PANTHER" id="PTHR15735">
    <property type="entry name" value="FCH AND DOUBLE SH3 DOMAINS PROTEIN"/>
    <property type="match status" value="1"/>
</dbReference>
<keyword evidence="1 6" id="KW-0728">SH3 domain</keyword>
<comment type="function">
    <text evidence="3">Plays a role in endocytosis and trafficking to the vacuole. Functions with type I myosins to restore polarity of the actin cytoskeleton after NaCl stress.</text>
</comment>
<dbReference type="Pfam" id="PF00018">
    <property type="entry name" value="SH3_1"/>
    <property type="match status" value="1"/>
</dbReference>
<comment type="caution">
    <text evidence="12">The sequence shown here is derived from an EMBL/GenBank/DDBJ whole genome shotgun (WGS) entry which is preliminary data.</text>
</comment>
<feature type="compositionally biased region" description="Low complexity" evidence="9">
    <location>
        <begin position="562"/>
        <end position="573"/>
    </location>
</feature>
<dbReference type="Pfam" id="PF00611">
    <property type="entry name" value="FCH"/>
    <property type="match status" value="1"/>
</dbReference>
<evidence type="ECO:0000256" key="5">
    <source>
        <dbReference type="ARBA" id="ARBA00074946"/>
    </source>
</evidence>
<dbReference type="FunFam" id="1.20.1270.60:FF:000060">
    <property type="entry name" value="Actin polymerization protein Bzz1"/>
    <property type="match status" value="1"/>
</dbReference>
<dbReference type="GeneID" id="90073286"/>
<evidence type="ECO:0000256" key="6">
    <source>
        <dbReference type="PROSITE-ProRule" id="PRU00192"/>
    </source>
</evidence>
<dbReference type="GO" id="GO:0030864">
    <property type="term" value="C:cortical actin cytoskeleton"/>
    <property type="evidence" value="ECO:0007669"/>
    <property type="project" value="UniProtKB-ARBA"/>
</dbReference>
<dbReference type="SMART" id="SM00326">
    <property type="entry name" value="SH3"/>
    <property type="match status" value="2"/>
</dbReference>
<dbReference type="Pfam" id="PF14604">
    <property type="entry name" value="SH3_9"/>
    <property type="match status" value="1"/>
</dbReference>
<organism evidence="12 13">
    <name type="scientific">Saccharomycopsis crataegensis</name>
    <dbReference type="NCBI Taxonomy" id="43959"/>
    <lineage>
        <taxon>Eukaryota</taxon>
        <taxon>Fungi</taxon>
        <taxon>Dikarya</taxon>
        <taxon>Ascomycota</taxon>
        <taxon>Saccharomycotina</taxon>
        <taxon>Saccharomycetes</taxon>
        <taxon>Saccharomycopsidaceae</taxon>
        <taxon>Saccharomycopsis</taxon>
    </lineage>
</organism>
<keyword evidence="13" id="KW-1185">Reference proteome</keyword>
<evidence type="ECO:0000256" key="2">
    <source>
        <dbReference type="ARBA" id="ARBA00023054"/>
    </source>
</evidence>
<feature type="domain" description="SH3" evidence="10">
    <location>
        <begin position="582"/>
        <end position="640"/>
    </location>
</feature>
<evidence type="ECO:0000256" key="9">
    <source>
        <dbReference type="SAM" id="MobiDB-lite"/>
    </source>
</evidence>
<dbReference type="InterPro" id="IPR001452">
    <property type="entry name" value="SH3_domain"/>
</dbReference>
<evidence type="ECO:0000313" key="12">
    <source>
        <dbReference type="EMBL" id="GMM35307.1"/>
    </source>
</evidence>
<keyword evidence="2 7" id="KW-0175">Coiled coil</keyword>
<evidence type="ECO:0000259" key="10">
    <source>
        <dbReference type="PROSITE" id="PS50002"/>
    </source>
</evidence>
<dbReference type="Gene3D" id="1.20.1270.60">
    <property type="entry name" value="Arfaptin homology (AH) domain/BAR domain"/>
    <property type="match status" value="1"/>
</dbReference>
<evidence type="ECO:0000259" key="11">
    <source>
        <dbReference type="PROSITE" id="PS51741"/>
    </source>
</evidence>
<evidence type="ECO:0000256" key="7">
    <source>
        <dbReference type="PROSITE-ProRule" id="PRU01077"/>
    </source>
</evidence>
<dbReference type="GO" id="GO:0045010">
    <property type="term" value="P:actin nucleation"/>
    <property type="evidence" value="ECO:0007669"/>
    <property type="project" value="UniProtKB-ARBA"/>
</dbReference>
<name>A0AAV5QKJ1_9ASCO</name>
<dbReference type="PROSITE" id="PS50002">
    <property type="entry name" value="SH3"/>
    <property type="match status" value="2"/>
</dbReference>
<dbReference type="InterPro" id="IPR035459">
    <property type="entry name" value="Bzz1_SH3_1"/>
</dbReference>
<dbReference type="AlphaFoldDB" id="A0AAV5QKJ1"/>
<dbReference type="GO" id="GO:0030833">
    <property type="term" value="P:regulation of actin filament polymerization"/>
    <property type="evidence" value="ECO:0007669"/>
    <property type="project" value="TreeGrafter"/>
</dbReference>
<reference evidence="12 13" key="1">
    <citation type="journal article" date="2023" name="Elife">
        <title>Identification of key yeast species and microbe-microbe interactions impacting larval growth of Drosophila in the wild.</title>
        <authorList>
            <person name="Mure A."/>
            <person name="Sugiura Y."/>
            <person name="Maeda R."/>
            <person name="Honda K."/>
            <person name="Sakurai N."/>
            <person name="Takahashi Y."/>
            <person name="Watada M."/>
            <person name="Katoh T."/>
            <person name="Gotoh A."/>
            <person name="Gotoh Y."/>
            <person name="Taniguchi I."/>
            <person name="Nakamura K."/>
            <person name="Hayashi T."/>
            <person name="Katayama T."/>
            <person name="Uemura T."/>
            <person name="Hattori Y."/>
        </authorList>
    </citation>
    <scope>NUCLEOTIDE SEQUENCE [LARGE SCALE GENOMIC DNA]</scope>
    <source>
        <strain evidence="12 13">SC-9</strain>
    </source>
</reference>
<evidence type="ECO:0000256" key="4">
    <source>
        <dbReference type="ARBA" id="ARBA00061387"/>
    </source>
</evidence>
<dbReference type="FunFam" id="2.30.30.40:FF:000072">
    <property type="entry name" value="Unconventional Myosin IB"/>
    <property type="match status" value="1"/>
</dbReference>
<dbReference type="InterPro" id="IPR001060">
    <property type="entry name" value="FCH_dom"/>
</dbReference>
<proteinExistence type="inferred from homology"/>
<dbReference type="Gene3D" id="2.30.30.40">
    <property type="entry name" value="SH3 Domains"/>
    <property type="match status" value="2"/>
</dbReference>
<dbReference type="PROSITE" id="PS51741">
    <property type="entry name" value="F_BAR"/>
    <property type="match status" value="1"/>
</dbReference>